<dbReference type="EMBL" id="KI669498">
    <property type="protein sequence ID" value="OCF35539.1"/>
    <property type="molecule type" value="Genomic_DNA"/>
</dbReference>
<gene>
    <name evidence="1" type="ORF">I316_02591</name>
</gene>
<evidence type="ECO:0000313" key="1">
    <source>
        <dbReference type="EMBL" id="OCF35539.1"/>
    </source>
</evidence>
<sequence length="398" mass="44796">MKGLRVPYHCWSEADYCKLLDLLGKSDIGRHWFCLANSSSHDGAQAMDIEQGLCLRLLDGTGWMECMIRHDRIIETPRGSLEIGKPWRENHMAITRRIKVLNELAKEITRTLGSHPLQAIQASPQARVIWKEWQMERKNTWLFKYVVLRKVYDPSRPEGHGPAPATSLTLGPVAPMGDSPVIKWTQAQTVRLLDEIASSEERTRNYFPANELSQFPDKEKIEKALCLKVLKNTYWMTKMIELGLRRRAVDIEKILGEVQSAAELQHGSSGKAAWVAERLGEDEWQKAGTNTWYFKLLALEATSQQLAKATSVTATSGIPQDHGRPHALPSEDIVMDSSPPDLSQALDMPFDPSLFRTQDALVTLGQDHELSADTADANKARDLLDLFTTLLFDELNIG</sequence>
<evidence type="ECO:0000313" key="2">
    <source>
        <dbReference type="Proteomes" id="UP000092666"/>
    </source>
</evidence>
<organism evidence="1 2">
    <name type="scientific">Kwoniella heveanensis BCC8398</name>
    <dbReference type="NCBI Taxonomy" id="1296120"/>
    <lineage>
        <taxon>Eukaryota</taxon>
        <taxon>Fungi</taxon>
        <taxon>Dikarya</taxon>
        <taxon>Basidiomycota</taxon>
        <taxon>Agaricomycotina</taxon>
        <taxon>Tremellomycetes</taxon>
        <taxon>Tremellales</taxon>
        <taxon>Cryptococcaceae</taxon>
        <taxon>Kwoniella</taxon>
    </lineage>
</organism>
<reference evidence="1 2" key="1">
    <citation type="submission" date="2013-07" db="EMBL/GenBank/DDBJ databases">
        <title>The Genome Sequence of Cryptococcus heveanensis BCC8398.</title>
        <authorList>
            <consortium name="The Broad Institute Genome Sequencing Platform"/>
            <person name="Cuomo C."/>
            <person name="Litvintseva A."/>
            <person name="Chen Y."/>
            <person name="Heitman J."/>
            <person name="Sun S."/>
            <person name="Springer D."/>
            <person name="Dromer F."/>
            <person name="Young S.K."/>
            <person name="Zeng Q."/>
            <person name="Gargeya S."/>
            <person name="Fitzgerald M."/>
            <person name="Abouelleil A."/>
            <person name="Alvarado L."/>
            <person name="Berlin A.M."/>
            <person name="Chapman S.B."/>
            <person name="Dewar J."/>
            <person name="Goldberg J."/>
            <person name="Griggs A."/>
            <person name="Gujja S."/>
            <person name="Hansen M."/>
            <person name="Howarth C."/>
            <person name="Imamovic A."/>
            <person name="Larimer J."/>
            <person name="McCowan C."/>
            <person name="Murphy C."/>
            <person name="Pearson M."/>
            <person name="Priest M."/>
            <person name="Roberts A."/>
            <person name="Saif S."/>
            <person name="Shea T."/>
            <person name="Sykes S."/>
            <person name="Wortman J."/>
            <person name="Nusbaum C."/>
            <person name="Birren B."/>
        </authorList>
    </citation>
    <scope>NUCLEOTIDE SEQUENCE [LARGE SCALE GENOMIC DNA]</scope>
    <source>
        <strain evidence="1 2">BCC8398</strain>
    </source>
</reference>
<proteinExistence type="predicted"/>
<dbReference type="Proteomes" id="UP000092666">
    <property type="component" value="Unassembled WGS sequence"/>
</dbReference>
<reference evidence="2" key="2">
    <citation type="submission" date="2013-12" db="EMBL/GenBank/DDBJ databases">
        <title>Evolution of pathogenesis and genome organization in the Tremellales.</title>
        <authorList>
            <person name="Cuomo C."/>
            <person name="Litvintseva A."/>
            <person name="Heitman J."/>
            <person name="Chen Y."/>
            <person name="Sun S."/>
            <person name="Springer D."/>
            <person name="Dromer F."/>
            <person name="Young S."/>
            <person name="Zeng Q."/>
            <person name="Chapman S."/>
            <person name="Gujja S."/>
            <person name="Saif S."/>
            <person name="Birren B."/>
        </authorList>
    </citation>
    <scope>NUCLEOTIDE SEQUENCE [LARGE SCALE GENOMIC DNA]</scope>
    <source>
        <strain evidence="2">BCC8398</strain>
    </source>
</reference>
<accession>A0A1B9GWY6</accession>
<keyword evidence="2" id="KW-1185">Reference proteome</keyword>
<name>A0A1B9GWY6_9TREE</name>
<dbReference type="AlphaFoldDB" id="A0A1B9GWY6"/>
<protein>
    <submittedName>
        <fullName evidence="1">Uncharacterized protein</fullName>
    </submittedName>
</protein>